<feature type="active site" evidence="6">
    <location>
        <position position="370"/>
    </location>
</feature>
<reference evidence="8 9" key="1">
    <citation type="journal article" date="2011" name="Stand. Genomic Sci.">
        <title>Complete genome sequence of Syntrophobotulus glycolicus type strain (FlGlyR).</title>
        <authorList>
            <person name="Han C."/>
            <person name="Mwirichia R."/>
            <person name="Chertkov O."/>
            <person name="Held B."/>
            <person name="Lapidus A."/>
            <person name="Nolan M."/>
            <person name="Lucas S."/>
            <person name="Hammon N."/>
            <person name="Deshpande S."/>
            <person name="Cheng J.F."/>
            <person name="Tapia R."/>
            <person name="Goodwin L."/>
            <person name="Pitluck S."/>
            <person name="Huntemann M."/>
            <person name="Liolios K."/>
            <person name="Ivanova N."/>
            <person name="Pagani I."/>
            <person name="Mavromatis K."/>
            <person name="Ovchinikova G."/>
            <person name="Pati A."/>
            <person name="Chen A."/>
            <person name="Palaniappan K."/>
            <person name="Land M."/>
            <person name="Hauser L."/>
            <person name="Brambilla E.M."/>
            <person name="Rohde M."/>
            <person name="Spring S."/>
            <person name="Sikorski J."/>
            <person name="Goker M."/>
            <person name="Woyke T."/>
            <person name="Bristow J."/>
            <person name="Eisen J.A."/>
            <person name="Markowitz V."/>
            <person name="Hugenholtz P."/>
            <person name="Kyrpides N.C."/>
            <person name="Klenk H.P."/>
            <person name="Detter J.C."/>
        </authorList>
    </citation>
    <scope>NUCLEOTIDE SEQUENCE [LARGE SCALE GENOMIC DNA]</scope>
    <source>
        <strain evidence="9">DSM 8271 / FlGlyR</strain>
    </source>
</reference>
<dbReference type="STRING" id="645991.Sgly_1537"/>
<dbReference type="GO" id="GO:0008610">
    <property type="term" value="P:lipid biosynthetic process"/>
    <property type="evidence" value="ECO:0007669"/>
    <property type="project" value="InterPro"/>
</dbReference>
<evidence type="ECO:0000256" key="4">
    <source>
        <dbReference type="ARBA" id="ARBA00022691"/>
    </source>
</evidence>
<dbReference type="CDD" id="cd02440">
    <property type="entry name" value="AdoMet_MTases"/>
    <property type="match status" value="1"/>
</dbReference>
<name>F0SXK4_SYNGF</name>
<evidence type="ECO:0000256" key="1">
    <source>
        <dbReference type="ARBA" id="ARBA00010815"/>
    </source>
</evidence>
<sequence length="403" mass="46580">MEGNEKKEEKFKMSMDKAFYDNIIQNIFADPCEVKYWDGEVRRYGKGETKFRIDFHEAIAKSDFLSDPSLAFGEGYMQKKIDVDGALQGVIESIFNNQDSFLNEKKPYLKLARMISNNIRKSKEDVQYHYDIGNDFYQLWLDETMTYSCAYFQSPHDSLAQAQKNKVDHILRKLNLQAGQTLLDIGCGWGELILTAARTYGVKAMGVTLSKEQYARVLERIEEEKMGDLVEVRLIDFRELKGRTFDRIVSIGMIEHVGKVNLSGYFTAVKAFLNEGGVSLLHCITGYDGAGTNNWINKYIFPGGYIPAVDELVALLVANKFYLVDMESLREHYTKTLEHWSRNFEQALPVIRETKDETFIRMWRLYLNSCAASFHCGNIDLHQFLFTKGVKNDLPLTRRYMYE</sequence>
<proteinExistence type="inferred from homology"/>
<dbReference type="HOGENOM" id="CLU_026434_6_2_9"/>
<keyword evidence="3 8" id="KW-0808">Transferase</keyword>
<dbReference type="PANTHER" id="PTHR43667">
    <property type="entry name" value="CYCLOPROPANE-FATTY-ACYL-PHOSPHOLIPID SYNTHASE"/>
    <property type="match status" value="1"/>
</dbReference>
<evidence type="ECO:0000256" key="3">
    <source>
        <dbReference type="ARBA" id="ARBA00022679"/>
    </source>
</evidence>
<dbReference type="eggNOG" id="COG2230">
    <property type="taxonomic scope" value="Bacteria"/>
</dbReference>
<gene>
    <name evidence="8" type="ordered locus">Sgly_1537</name>
</gene>
<evidence type="ECO:0000256" key="2">
    <source>
        <dbReference type="ARBA" id="ARBA00022603"/>
    </source>
</evidence>
<evidence type="ECO:0000256" key="5">
    <source>
        <dbReference type="ARBA" id="ARBA00023098"/>
    </source>
</evidence>
<dbReference type="InterPro" id="IPR003333">
    <property type="entry name" value="CMAS"/>
</dbReference>
<dbReference type="InterPro" id="IPR057206">
    <property type="entry name" value="DUF7884"/>
</dbReference>
<organism evidence="8 9">
    <name type="scientific">Syntrophobotulus glycolicus (strain DSM 8271 / FlGlyR)</name>
    <dbReference type="NCBI Taxonomy" id="645991"/>
    <lineage>
        <taxon>Bacteria</taxon>
        <taxon>Bacillati</taxon>
        <taxon>Bacillota</taxon>
        <taxon>Clostridia</taxon>
        <taxon>Eubacteriales</taxon>
        <taxon>Desulfitobacteriaceae</taxon>
        <taxon>Syntrophobotulus</taxon>
    </lineage>
</organism>
<dbReference type="EMBL" id="CP002547">
    <property type="protein sequence ID" value="ADY55837.1"/>
    <property type="molecule type" value="Genomic_DNA"/>
</dbReference>
<evidence type="ECO:0000259" key="7">
    <source>
        <dbReference type="Pfam" id="PF25371"/>
    </source>
</evidence>
<dbReference type="Pfam" id="PF02353">
    <property type="entry name" value="CMAS"/>
    <property type="match status" value="1"/>
</dbReference>
<dbReference type="EC" id="2.1.1.79" evidence="8"/>
<protein>
    <submittedName>
        <fullName evidence="8">Cyclopropane-fatty-acyl-phospholipid synthase</fullName>
        <ecNumber evidence="8">2.1.1.79</ecNumber>
    </submittedName>
</protein>
<accession>F0SXK4</accession>
<dbReference type="PIRSF" id="PIRSF003085">
    <property type="entry name" value="CMAS"/>
    <property type="match status" value="1"/>
</dbReference>
<reference evidence="9" key="2">
    <citation type="submission" date="2011-02" db="EMBL/GenBank/DDBJ databases">
        <title>The complete genome of Syntrophobotulus glycolicus DSM 8271.</title>
        <authorList>
            <person name="Lucas S."/>
            <person name="Copeland A."/>
            <person name="Lapidus A."/>
            <person name="Bruce D."/>
            <person name="Goodwin L."/>
            <person name="Pitluck S."/>
            <person name="Kyrpides N."/>
            <person name="Mavromatis K."/>
            <person name="Pagani I."/>
            <person name="Ivanova N."/>
            <person name="Mikhailova N."/>
            <person name="Chertkov O."/>
            <person name="Held B."/>
            <person name="Detter J.C."/>
            <person name="Tapia R."/>
            <person name="Han C."/>
            <person name="Land M."/>
            <person name="Hauser L."/>
            <person name="Markowitz V."/>
            <person name="Cheng J.-F."/>
            <person name="Hugenholtz P."/>
            <person name="Woyke T."/>
            <person name="Wu D."/>
            <person name="Spring S."/>
            <person name="Schroeder M."/>
            <person name="Brambilla E."/>
            <person name="Klenk H.-P."/>
            <person name="Eisen J.A."/>
        </authorList>
    </citation>
    <scope>NUCLEOTIDE SEQUENCE [LARGE SCALE GENOMIC DNA]</scope>
    <source>
        <strain evidence="9">DSM 8271 / FlGlyR</strain>
    </source>
</reference>
<dbReference type="InterPro" id="IPR050723">
    <property type="entry name" value="CFA/CMAS"/>
</dbReference>
<dbReference type="PANTHER" id="PTHR43667:SF1">
    <property type="entry name" value="CYCLOPROPANE-FATTY-ACYL-PHOSPHOLIPID SYNTHASE"/>
    <property type="match status" value="1"/>
</dbReference>
<dbReference type="Proteomes" id="UP000007488">
    <property type="component" value="Chromosome"/>
</dbReference>
<keyword evidence="9" id="KW-1185">Reference proteome</keyword>
<keyword evidence="2 8" id="KW-0489">Methyltransferase</keyword>
<dbReference type="GO" id="GO:0032259">
    <property type="term" value="P:methylation"/>
    <property type="evidence" value="ECO:0007669"/>
    <property type="project" value="UniProtKB-KW"/>
</dbReference>
<comment type="similarity">
    <text evidence="1">Belongs to the CFA/CMAS family.</text>
</comment>
<dbReference type="SUPFAM" id="SSF53335">
    <property type="entry name" value="S-adenosyl-L-methionine-dependent methyltransferases"/>
    <property type="match status" value="1"/>
</dbReference>
<dbReference type="AlphaFoldDB" id="F0SXK4"/>
<dbReference type="KEGG" id="sgy:Sgly_1537"/>
<keyword evidence="4" id="KW-0949">S-adenosyl-L-methionine</keyword>
<evidence type="ECO:0000313" key="8">
    <source>
        <dbReference type="EMBL" id="ADY55837.1"/>
    </source>
</evidence>
<dbReference type="InterPro" id="IPR029063">
    <property type="entry name" value="SAM-dependent_MTases_sf"/>
</dbReference>
<dbReference type="GO" id="GO:0008825">
    <property type="term" value="F:cyclopropane-fatty-acyl-phospholipid synthase activity"/>
    <property type="evidence" value="ECO:0007669"/>
    <property type="project" value="UniProtKB-EC"/>
</dbReference>
<evidence type="ECO:0000313" key="9">
    <source>
        <dbReference type="Proteomes" id="UP000007488"/>
    </source>
</evidence>
<evidence type="ECO:0000256" key="6">
    <source>
        <dbReference type="PIRSR" id="PIRSR003085-1"/>
    </source>
</evidence>
<feature type="domain" description="DUF7884" evidence="7">
    <location>
        <begin position="19"/>
        <end position="106"/>
    </location>
</feature>
<dbReference type="Gene3D" id="3.40.50.150">
    <property type="entry name" value="Vaccinia Virus protein VP39"/>
    <property type="match status" value="1"/>
</dbReference>
<keyword evidence="5" id="KW-0443">Lipid metabolism</keyword>
<dbReference type="Pfam" id="PF25371">
    <property type="entry name" value="DUF7884"/>
    <property type="match status" value="1"/>
</dbReference>